<proteinExistence type="predicted"/>
<dbReference type="EMBL" id="JAROBZ020000001">
    <property type="protein sequence ID" value="MFB3166754.1"/>
    <property type="molecule type" value="Genomic_DNA"/>
</dbReference>
<gene>
    <name evidence="1" type="ORF">P5G62_006495</name>
</gene>
<name>A0ABV4YPH9_9BACI</name>
<accession>A0ABV4YPH9</accession>
<evidence type="ECO:0000313" key="1">
    <source>
        <dbReference type="EMBL" id="MFB3166754.1"/>
    </source>
</evidence>
<dbReference type="Proteomes" id="UP001241748">
    <property type="component" value="Unassembled WGS sequence"/>
</dbReference>
<evidence type="ECO:0000313" key="2">
    <source>
        <dbReference type="Proteomes" id="UP001241748"/>
    </source>
</evidence>
<reference evidence="1 2" key="1">
    <citation type="submission" date="2024-05" db="EMBL/GenBank/DDBJ databases">
        <authorList>
            <person name="Venkateswaran K."/>
        </authorList>
    </citation>
    <scope>NUCLEOTIDE SEQUENCE [LARGE SCALE GENOMIC DNA]</scope>
    <source>
        <strain evidence="1 2">179-C4-2-HS</strain>
    </source>
</reference>
<comment type="caution">
    <text evidence="1">The sequence shown here is derived from an EMBL/GenBank/DDBJ whole genome shotgun (WGS) entry which is preliminary data.</text>
</comment>
<dbReference type="RefSeq" id="WP_306075536.1">
    <property type="nucleotide sequence ID" value="NZ_JAROBZ020000001.1"/>
</dbReference>
<organism evidence="1 2">
    <name type="scientific">Neobacillus driksii</name>
    <dbReference type="NCBI Taxonomy" id="3035913"/>
    <lineage>
        <taxon>Bacteria</taxon>
        <taxon>Bacillati</taxon>
        <taxon>Bacillota</taxon>
        <taxon>Bacilli</taxon>
        <taxon>Bacillales</taxon>
        <taxon>Bacillaceae</taxon>
        <taxon>Neobacillus</taxon>
    </lineage>
</organism>
<evidence type="ECO:0008006" key="3">
    <source>
        <dbReference type="Google" id="ProtNLM"/>
    </source>
</evidence>
<keyword evidence="2" id="KW-1185">Reference proteome</keyword>
<protein>
    <recommendedName>
        <fullName evidence="3">IDEAL domain-containing protein</fullName>
    </recommendedName>
</protein>
<sequence>MSFYGEMFSTLGYKTLRVLLGVNEEPLIEEEKMQLTNLIILMENNPDLNGKVSEVINSSLDDQKKLEMLFILEKMARID</sequence>